<dbReference type="Gene3D" id="3.40.250.10">
    <property type="entry name" value="Rhodanese-like domain"/>
    <property type="match status" value="1"/>
</dbReference>
<proteinExistence type="predicted"/>
<comment type="caution">
    <text evidence="2">The sequence shown here is derived from an EMBL/GenBank/DDBJ whole genome shotgun (WGS) entry which is preliminary data.</text>
</comment>
<reference evidence="2 3" key="1">
    <citation type="submission" date="2018-05" db="EMBL/GenBank/DDBJ databases">
        <title>Complete genome sequence of Flagellimonas aquimarina ECD12 isolated from seaweed Ecklonia cava.</title>
        <authorList>
            <person name="Choi S."/>
            <person name="Seong C."/>
        </authorList>
    </citation>
    <scope>NUCLEOTIDE SEQUENCE [LARGE SCALE GENOMIC DNA]</scope>
    <source>
        <strain evidence="2 3">ECD12</strain>
    </source>
</reference>
<protein>
    <submittedName>
        <fullName evidence="2">Rhodanese-like domain-containing protein</fullName>
    </submittedName>
</protein>
<dbReference type="PANTHER" id="PTHR45431:SF3">
    <property type="entry name" value="RHODANESE-LIKE DOMAIN-CONTAINING PROTEIN 15, CHLOROPLASTIC"/>
    <property type="match status" value="1"/>
</dbReference>
<evidence type="ECO:0000259" key="1">
    <source>
        <dbReference type="PROSITE" id="PS50206"/>
    </source>
</evidence>
<sequence length="114" mass="13123">MSILDFLFKKQTNIEASEVLNAEDFRNAISNKKVQLVDVRTSREFTSGHIKGAQNIDFFKQPEFKATFSKMNKDEPVYLYCQSGNRSQKAAKKLVAMGFSTVYDLRGGYSMWKY</sequence>
<dbReference type="SUPFAM" id="SSF52821">
    <property type="entry name" value="Rhodanese/Cell cycle control phosphatase"/>
    <property type="match status" value="1"/>
</dbReference>
<keyword evidence="3" id="KW-1185">Reference proteome</keyword>
<gene>
    <name evidence="2" type="ORF">DKG77_01920</name>
</gene>
<feature type="domain" description="Rhodanese" evidence="1">
    <location>
        <begin position="30"/>
        <end position="114"/>
    </location>
</feature>
<dbReference type="EMBL" id="QGEG01000001">
    <property type="protein sequence ID" value="PWL39613.1"/>
    <property type="molecule type" value="Genomic_DNA"/>
</dbReference>
<accession>A0A316L5R8</accession>
<dbReference type="Pfam" id="PF00581">
    <property type="entry name" value="Rhodanese"/>
    <property type="match status" value="1"/>
</dbReference>
<dbReference type="PANTHER" id="PTHR45431">
    <property type="entry name" value="RHODANESE-LIKE DOMAIN-CONTAINING PROTEIN 15, CHLOROPLASTIC"/>
    <property type="match status" value="1"/>
</dbReference>
<dbReference type="InterPro" id="IPR036873">
    <property type="entry name" value="Rhodanese-like_dom_sf"/>
</dbReference>
<organism evidence="2 3">
    <name type="scientific">Flagellimonas aquimarina</name>
    <dbReference type="NCBI Taxonomy" id="2201895"/>
    <lineage>
        <taxon>Bacteria</taxon>
        <taxon>Pseudomonadati</taxon>
        <taxon>Bacteroidota</taxon>
        <taxon>Flavobacteriia</taxon>
        <taxon>Flavobacteriales</taxon>
        <taxon>Flavobacteriaceae</taxon>
        <taxon>Flagellimonas</taxon>
    </lineage>
</organism>
<dbReference type="InterPro" id="IPR001763">
    <property type="entry name" value="Rhodanese-like_dom"/>
</dbReference>
<dbReference type="OrthoDB" id="9808735at2"/>
<evidence type="ECO:0000313" key="3">
    <source>
        <dbReference type="Proteomes" id="UP000245762"/>
    </source>
</evidence>
<evidence type="ECO:0000313" key="2">
    <source>
        <dbReference type="EMBL" id="PWL39613.1"/>
    </source>
</evidence>
<dbReference type="SMART" id="SM00450">
    <property type="entry name" value="RHOD"/>
    <property type="match status" value="1"/>
</dbReference>
<dbReference type="CDD" id="cd00158">
    <property type="entry name" value="RHOD"/>
    <property type="match status" value="1"/>
</dbReference>
<name>A0A316L5R8_9FLAO</name>
<dbReference type="Proteomes" id="UP000245762">
    <property type="component" value="Unassembled WGS sequence"/>
</dbReference>
<dbReference type="RefSeq" id="WP_109659660.1">
    <property type="nucleotide sequence ID" value="NZ_QGEG01000001.1"/>
</dbReference>
<dbReference type="InterPro" id="IPR052367">
    <property type="entry name" value="Thiosulfate_ST/Rhodanese-like"/>
</dbReference>
<dbReference type="PROSITE" id="PS50206">
    <property type="entry name" value="RHODANESE_3"/>
    <property type="match status" value="1"/>
</dbReference>
<dbReference type="AlphaFoldDB" id="A0A316L5R8"/>